<feature type="region of interest" description="Disordered" evidence="1">
    <location>
        <begin position="31"/>
        <end position="53"/>
    </location>
</feature>
<keyword evidence="2" id="KW-0946">Virion</keyword>
<proteinExistence type="predicted"/>
<feature type="compositionally biased region" description="Basic and acidic residues" evidence="1">
    <location>
        <begin position="38"/>
        <end position="50"/>
    </location>
</feature>
<dbReference type="InterPro" id="IPR025439">
    <property type="entry name" value="Spore_coat_CotO"/>
</dbReference>
<gene>
    <name evidence="2" type="ORF">WAK64_05705</name>
</gene>
<keyword evidence="3" id="KW-1185">Reference proteome</keyword>
<organism evidence="2 3">
    <name type="scientific">Bacillus spongiae</name>
    <dbReference type="NCBI Taxonomy" id="2683610"/>
    <lineage>
        <taxon>Bacteria</taxon>
        <taxon>Bacillati</taxon>
        <taxon>Bacillota</taxon>
        <taxon>Bacilli</taxon>
        <taxon>Bacillales</taxon>
        <taxon>Bacillaceae</taxon>
        <taxon>Bacillus</taxon>
    </lineage>
</organism>
<sequence length="166" mass="19593">MREKTECKREPLLYVQQPDFHPKEIKMQSVYSSKQPRVKLERAGKKENQRDKRKLHDVHRLIGKDLLKGTKTDIELQKTQESSSQPTKPFTKMNIEEKLQHLNRFKYGKAPFPCEFLINNKIYRGVLVKYDGETIELKPFQGKQVLCKRKELKEIHLIGLTKNMDG</sequence>
<evidence type="ECO:0000313" key="3">
    <source>
        <dbReference type="Proteomes" id="UP001312865"/>
    </source>
</evidence>
<accession>A0ABU8HBF4</accession>
<dbReference type="Proteomes" id="UP001312865">
    <property type="component" value="Unassembled WGS sequence"/>
</dbReference>
<reference evidence="2 3" key="1">
    <citation type="journal article" date="2018" name="J. Microbiol.">
        <title>Bacillus spongiae sp. nov., isolated from sponge of Jeju Island.</title>
        <authorList>
            <person name="Lee G.E."/>
            <person name="Im W.T."/>
            <person name="Park J.S."/>
        </authorList>
    </citation>
    <scope>NUCLEOTIDE SEQUENCE [LARGE SCALE GENOMIC DNA]</scope>
    <source>
        <strain evidence="2 3">135PIL107-10</strain>
    </source>
</reference>
<evidence type="ECO:0000313" key="2">
    <source>
        <dbReference type="EMBL" id="MEI5906551.1"/>
    </source>
</evidence>
<name>A0ABU8HBF4_9BACI</name>
<keyword evidence="2" id="KW-0167">Capsid protein</keyword>
<protein>
    <submittedName>
        <fullName evidence="2">CotO family spore coat protein</fullName>
    </submittedName>
</protein>
<dbReference type="EMBL" id="JBBAXC010000003">
    <property type="protein sequence ID" value="MEI5906551.1"/>
    <property type="molecule type" value="Genomic_DNA"/>
</dbReference>
<dbReference type="Pfam" id="PF14153">
    <property type="entry name" value="Spore_coat_CotO"/>
    <property type="match status" value="1"/>
</dbReference>
<comment type="caution">
    <text evidence="2">The sequence shown here is derived from an EMBL/GenBank/DDBJ whole genome shotgun (WGS) entry which is preliminary data.</text>
</comment>
<evidence type="ECO:0000256" key="1">
    <source>
        <dbReference type="SAM" id="MobiDB-lite"/>
    </source>
</evidence>